<dbReference type="RefSeq" id="XP_001831130.2">
    <property type="nucleotide sequence ID" value="XM_001831078.2"/>
</dbReference>
<dbReference type="eggNOG" id="KOG2100">
    <property type="taxonomic scope" value="Eukaryota"/>
</dbReference>
<evidence type="ECO:0000256" key="2">
    <source>
        <dbReference type="ARBA" id="ARBA00006150"/>
    </source>
</evidence>
<keyword evidence="3" id="KW-0031">Aminopeptidase</keyword>
<evidence type="ECO:0000256" key="9">
    <source>
        <dbReference type="ARBA" id="ARBA00022968"/>
    </source>
</evidence>
<keyword evidence="4" id="KW-0926">Vacuole</keyword>
<feature type="compositionally biased region" description="Basic and acidic residues" evidence="13">
    <location>
        <begin position="1"/>
        <end position="11"/>
    </location>
</feature>
<gene>
    <name evidence="17" type="ORF">CC1G_04021</name>
</gene>
<dbReference type="Pfam" id="PF00326">
    <property type="entry name" value="Peptidase_S9"/>
    <property type="match status" value="1"/>
</dbReference>
<evidence type="ECO:0000256" key="5">
    <source>
        <dbReference type="ARBA" id="ARBA00022670"/>
    </source>
</evidence>
<dbReference type="KEGG" id="cci:CC1G_04021"/>
<comment type="caution">
    <text evidence="17">The sequence shown here is derived from an EMBL/GenBank/DDBJ whole genome shotgun (WGS) entry which is preliminary data.</text>
</comment>
<evidence type="ECO:0000256" key="1">
    <source>
        <dbReference type="ARBA" id="ARBA00004576"/>
    </source>
</evidence>
<keyword evidence="12" id="KW-0325">Glycoprotein</keyword>
<keyword evidence="18" id="KW-1185">Reference proteome</keyword>
<evidence type="ECO:0000313" key="18">
    <source>
        <dbReference type="Proteomes" id="UP000001861"/>
    </source>
</evidence>
<dbReference type="SUPFAM" id="SSF53474">
    <property type="entry name" value="alpha/beta-Hydrolases"/>
    <property type="match status" value="1"/>
</dbReference>
<dbReference type="OrthoDB" id="16520at2759"/>
<keyword evidence="6 14" id="KW-0812">Transmembrane</keyword>
<dbReference type="InterPro" id="IPR050278">
    <property type="entry name" value="Serine_Prot_S9B/DPPIV"/>
</dbReference>
<dbReference type="PANTHER" id="PTHR11731:SF200">
    <property type="entry name" value="DIPEPTIDYL PEPTIDASE 10, ISOFORM B"/>
    <property type="match status" value="1"/>
</dbReference>
<dbReference type="STRING" id="240176.A8N8H4"/>
<evidence type="ECO:0000256" key="3">
    <source>
        <dbReference type="ARBA" id="ARBA00022438"/>
    </source>
</evidence>
<name>A8N8H4_COPC7</name>
<dbReference type="AlphaFoldDB" id="A8N8H4"/>
<feature type="domain" description="Dipeptidylpeptidase IV N-terminal" evidence="16">
    <location>
        <begin position="237"/>
        <end position="639"/>
    </location>
</feature>
<feature type="transmembrane region" description="Helical" evidence="14">
    <location>
        <begin position="104"/>
        <end position="127"/>
    </location>
</feature>
<dbReference type="GO" id="GO:0008239">
    <property type="term" value="F:dipeptidyl-peptidase activity"/>
    <property type="evidence" value="ECO:0007669"/>
    <property type="project" value="TreeGrafter"/>
</dbReference>
<evidence type="ECO:0000259" key="16">
    <source>
        <dbReference type="Pfam" id="PF00930"/>
    </source>
</evidence>
<proteinExistence type="inferred from homology"/>
<dbReference type="Pfam" id="PF00930">
    <property type="entry name" value="DPPIV_N"/>
    <property type="match status" value="1"/>
</dbReference>
<dbReference type="VEuPathDB" id="FungiDB:CC1G_04021"/>
<dbReference type="Proteomes" id="UP000001861">
    <property type="component" value="Unassembled WGS sequence"/>
</dbReference>
<dbReference type="OMA" id="MRTPQEN"/>
<dbReference type="PROSITE" id="PS00708">
    <property type="entry name" value="PRO_ENDOPEP_SER"/>
    <property type="match status" value="1"/>
</dbReference>
<accession>A8N8H4</accession>
<dbReference type="PANTHER" id="PTHR11731">
    <property type="entry name" value="PROTEASE FAMILY S9B,C DIPEPTIDYL-PEPTIDASE IV-RELATED"/>
    <property type="match status" value="1"/>
</dbReference>
<dbReference type="GO" id="GO:0005886">
    <property type="term" value="C:plasma membrane"/>
    <property type="evidence" value="ECO:0007669"/>
    <property type="project" value="TreeGrafter"/>
</dbReference>
<dbReference type="InterPro" id="IPR001375">
    <property type="entry name" value="Peptidase_S9_cat"/>
</dbReference>
<comment type="similarity">
    <text evidence="2">Belongs to the peptidase S9B family.</text>
</comment>
<evidence type="ECO:0000256" key="8">
    <source>
        <dbReference type="ARBA" id="ARBA00022825"/>
    </source>
</evidence>
<dbReference type="SUPFAM" id="SSF82171">
    <property type="entry name" value="DPP6 N-terminal domain-like"/>
    <property type="match status" value="1"/>
</dbReference>
<reference evidence="17 18" key="1">
    <citation type="journal article" date="2010" name="Proc. Natl. Acad. Sci. U.S.A.">
        <title>Insights into evolution of multicellular fungi from the assembled chromosomes of the mushroom Coprinopsis cinerea (Coprinus cinereus).</title>
        <authorList>
            <person name="Stajich J.E."/>
            <person name="Wilke S.K."/>
            <person name="Ahren D."/>
            <person name="Au C.H."/>
            <person name="Birren B.W."/>
            <person name="Borodovsky M."/>
            <person name="Burns C."/>
            <person name="Canback B."/>
            <person name="Casselton L.A."/>
            <person name="Cheng C.K."/>
            <person name="Deng J."/>
            <person name="Dietrich F.S."/>
            <person name="Fargo D.C."/>
            <person name="Farman M.L."/>
            <person name="Gathman A.C."/>
            <person name="Goldberg J."/>
            <person name="Guigo R."/>
            <person name="Hoegger P.J."/>
            <person name="Hooker J.B."/>
            <person name="Huggins A."/>
            <person name="James T.Y."/>
            <person name="Kamada T."/>
            <person name="Kilaru S."/>
            <person name="Kodira C."/>
            <person name="Kues U."/>
            <person name="Kupfer D."/>
            <person name="Kwan H.S."/>
            <person name="Lomsadze A."/>
            <person name="Li W."/>
            <person name="Lilly W.W."/>
            <person name="Ma L.J."/>
            <person name="Mackey A.J."/>
            <person name="Manning G."/>
            <person name="Martin F."/>
            <person name="Muraguchi H."/>
            <person name="Natvig D.O."/>
            <person name="Palmerini H."/>
            <person name="Ramesh M.A."/>
            <person name="Rehmeyer C.J."/>
            <person name="Roe B.A."/>
            <person name="Shenoy N."/>
            <person name="Stanke M."/>
            <person name="Ter-Hovhannisyan V."/>
            <person name="Tunlid A."/>
            <person name="Velagapudi R."/>
            <person name="Vision T.J."/>
            <person name="Zeng Q."/>
            <person name="Zolan M.E."/>
            <person name="Pukkila P.J."/>
        </authorList>
    </citation>
    <scope>NUCLEOTIDE SEQUENCE [LARGE SCALE GENOMIC DNA]</scope>
    <source>
        <strain evidence="18">Okayama-7 / 130 / ATCC MYA-4618 / FGSC 9003</strain>
    </source>
</reference>
<dbReference type="InterPro" id="IPR029058">
    <property type="entry name" value="AB_hydrolase_fold"/>
</dbReference>
<evidence type="ECO:0000259" key="15">
    <source>
        <dbReference type="Pfam" id="PF00326"/>
    </source>
</evidence>
<comment type="subcellular location">
    <subcellularLocation>
        <location evidence="1">Vacuole membrane</location>
        <topology evidence="1">Single-pass type II membrane protein</topology>
    </subcellularLocation>
</comment>
<dbReference type="Gene3D" id="3.40.50.1820">
    <property type="entry name" value="alpha/beta hydrolase"/>
    <property type="match status" value="1"/>
</dbReference>
<dbReference type="EMBL" id="AACS02000007">
    <property type="protein sequence ID" value="EAU90752.2"/>
    <property type="molecule type" value="Genomic_DNA"/>
</dbReference>
<dbReference type="HOGENOM" id="CLU_006105_0_0_1"/>
<keyword evidence="11 14" id="KW-0472">Membrane</keyword>
<dbReference type="GO" id="GO:0006508">
    <property type="term" value="P:proteolysis"/>
    <property type="evidence" value="ECO:0007669"/>
    <property type="project" value="UniProtKB-KW"/>
</dbReference>
<dbReference type="InParanoid" id="A8N8H4"/>
<evidence type="ECO:0000256" key="11">
    <source>
        <dbReference type="ARBA" id="ARBA00023136"/>
    </source>
</evidence>
<dbReference type="GO" id="GO:0004252">
    <property type="term" value="F:serine-type endopeptidase activity"/>
    <property type="evidence" value="ECO:0007669"/>
    <property type="project" value="InterPro"/>
</dbReference>
<feature type="region of interest" description="Disordered" evidence="13">
    <location>
        <begin position="40"/>
        <end position="94"/>
    </location>
</feature>
<organism evidence="17 18">
    <name type="scientific">Coprinopsis cinerea (strain Okayama-7 / 130 / ATCC MYA-4618 / FGSC 9003)</name>
    <name type="common">Inky cap fungus</name>
    <name type="synonym">Hormographiella aspergillata</name>
    <dbReference type="NCBI Taxonomy" id="240176"/>
    <lineage>
        <taxon>Eukaryota</taxon>
        <taxon>Fungi</taxon>
        <taxon>Dikarya</taxon>
        <taxon>Basidiomycota</taxon>
        <taxon>Agaricomycotina</taxon>
        <taxon>Agaricomycetes</taxon>
        <taxon>Agaricomycetidae</taxon>
        <taxon>Agaricales</taxon>
        <taxon>Agaricineae</taxon>
        <taxon>Psathyrellaceae</taxon>
        <taxon>Coprinopsis</taxon>
    </lineage>
</organism>
<dbReference type="InterPro" id="IPR002469">
    <property type="entry name" value="Peptidase_S9B_N"/>
</dbReference>
<dbReference type="GO" id="GO:0004177">
    <property type="term" value="F:aminopeptidase activity"/>
    <property type="evidence" value="ECO:0007669"/>
    <property type="project" value="UniProtKB-KW"/>
</dbReference>
<sequence length="932" mass="103536">MRLSSEDDVLHRSSPGTPAEMRQTSQATVVDPALIRPSVYYNDGPFDAPGSSDEEAESLLDDDDKDRPDSPGMAELGLGSARSTVDGRSMRSPLKQGTSASLRWLIIGLVGLVGLAVGIGFIAAVTYTDAPLVQGLRKLTMDHIFNGTFSARTTQLNWVPEGLRKITMDHIFNGTFSPQSTSLHWIPEAGDGVFSVSTDGSINLVSLSTNSTRKLVDLADIRDEQGNPLAIADWKVSPDMHHILVKADYRKQWRHSSFGNYYVHNLETKQTWPIIPPSSPSKTAYATWSPTGEAIAYVVENDLYVIPTADPSAEHIRVTTTGNATFFHGVPDWVYEEEVFSGDHALWFSPDSSKIAFLSFDETEVPEFTFPIYNPTEDATTVNPYTTEVVMKYPKPGYPNPIVSVHVFDLERYLNEHEGSGGPDGTEVLTLDWPNRQAANNSVIMEIAWLSNSSLIVKEVNRNADDGHAILFDLSNEESVRARATGQIVRKLGKDGEQGDDGWIDADQAIYPLYLPDGEDAYLDIVPSKDGFNHIALFRPATSSEPQWLTTGDWEVTGLIRAVDTKKGLVYFTAAKSERQASIERHLFSVPLPLDGSTPVATDSPTPLTDITKPGYYGTSFSPQAGYYVLTYSGPSVPWQRVIQVDNSSFEYVLNTNDRLKAVDAEYESPIVTYSTLMSDGYELNVKETRPPKFDDSGRTKYPVLFYVYGGPFSQQVDARWPRTAWSNYLAAGLGYIVVSVDGRGTGYKGRKLRNPVKNNLGFFETIDQIEAARQYVRKPYVDSKRIGIWGWSYGGFMSSKVVEANEGVHTLAMAVAPVTSWLLYDTIYTERYMNLPALNPGGYVNASISNVTGFHNVDYLLAHGSGDDNVHYSNSAHLLDMFTQAKVRKYRFRMFTDSDHSIARRGANREVYEYLTAFLEEKWGKGPKRRG</sequence>
<evidence type="ECO:0000256" key="10">
    <source>
        <dbReference type="ARBA" id="ARBA00022989"/>
    </source>
</evidence>
<dbReference type="Gene3D" id="2.140.10.30">
    <property type="entry name" value="Dipeptidylpeptidase IV, N-terminal domain"/>
    <property type="match status" value="1"/>
</dbReference>
<evidence type="ECO:0000256" key="14">
    <source>
        <dbReference type="SAM" id="Phobius"/>
    </source>
</evidence>
<dbReference type="GeneID" id="6007591"/>
<feature type="region of interest" description="Disordered" evidence="13">
    <location>
        <begin position="1"/>
        <end position="28"/>
    </location>
</feature>
<feature type="compositionally biased region" description="Acidic residues" evidence="13">
    <location>
        <begin position="52"/>
        <end position="64"/>
    </location>
</feature>
<evidence type="ECO:0000256" key="7">
    <source>
        <dbReference type="ARBA" id="ARBA00022801"/>
    </source>
</evidence>
<protein>
    <submittedName>
        <fullName evidence="17">Dipeptidyl-peptidase and tripeptidyl-peptidase</fullName>
    </submittedName>
</protein>
<evidence type="ECO:0000313" key="17">
    <source>
        <dbReference type="EMBL" id="EAU90752.2"/>
    </source>
</evidence>
<dbReference type="FunFam" id="3.40.50.1820:FF:000003">
    <property type="entry name" value="Dipeptidyl peptidase 4"/>
    <property type="match status" value="1"/>
</dbReference>
<evidence type="ECO:0000256" key="13">
    <source>
        <dbReference type="SAM" id="MobiDB-lite"/>
    </source>
</evidence>
<dbReference type="FunCoup" id="A8N8H4">
    <property type="interactions" value="117"/>
</dbReference>
<evidence type="ECO:0000256" key="12">
    <source>
        <dbReference type="ARBA" id="ARBA00023180"/>
    </source>
</evidence>
<evidence type="ECO:0000256" key="4">
    <source>
        <dbReference type="ARBA" id="ARBA00022554"/>
    </source>
</evidence>
<keyword evidence="10 14" id="KW-1133">Transmembrane helix</keyword>
<evidence type="ECO:0000256" key="6">
    <source>
        <dbReference type="ARBA" id="ARBA00022692"/>
    </source>
</evidence>
<dbReference type="InterPro" id="IPR002471">
    <property type="entry name" value="Pept_S9_AS"/>
</dbReference>
<keyword evidence="5" id="KW-0645">Protease</keyword>
<dbReference type="GO" id="GO:0005774">
    <property type="term" value="C:vacuolar membrane"/>
    <property type="evidence" value="ECO:0007669"/>
    <property type="project" value="UniProtKB-SubCell"/>
</dbReference>
<keyword evidence="9" id="KW-0735">Signal-anchor</keyword>
<keyword evidence="8" id="KW-0720">Serine protease</keyword>
<dbReference type="ESTHER" id="copc7-a8n8h4">
    <property type="family name" value="DPP4N_Peptidase_S9"/>
</dbReference>
<feature type="domain" description="Peptidase S9 prolyl oligopeptidase catalytic" evidence="15">
    <location>
        <begin position="724"/>
        <end position="925"/>
    </location>
</feature>
<keyword evidence="7" id="KW-0378">Hydrolase</keyword>